<dbReference type="Pfam" id="PF00153">
    <property type="entry name" value="Mito_carr"/>
    <property type="match status" value="2"/>
</dbReference>
<reference evidence="11 12" key="1">
    <citation type="submission" date="2023-01" db="EMBL/GenBank/DDBJ databases">
        <authorList>
            <person name="Whitehead M."/>
        </authorList>
    </citation>
    <scope>NUCLEOTIDE SEQUENCE [LARGE SCALE GENOMIC DNA]</scope>
</reference>
<keyword evidence="8 9" id="KW-0472">Membrane</keyword>
<evidence type="ECO:0000256" key="3">
    <source>
        <dbReference type="ARBA" id="ARBA00022448"/>
    </source>
</evidence>
<keyword evidence="7" id="KW-0496">Mitochondrion</keyword>
<gene>
    <name evidence="11" type="ORF">MEUPH1_LOCUS14647</name>
</gene>
<feature type="repeat" description="Solcar" evidence="9">
    <location>
        <begin position="53"/>
        <end position="149"/>
    </location>
</feature>
<keyword evidence="5" id="KW-0677">Repeat</keyword>
<dbReference type="PANTHER" id="PTHR45624">
    <property type="entry name" value="MITOCHONDRIAL BASIC AMINO ACIDS TRANSPORTER-RELATED"/>
    <property type="match status" value="1"/>
</dbReference>
<dbReference type="InterPro" id="IPR018108">
    <property type="entry name" value="MCP_transmembrane"/>
</dbReference>
<sequence>MMFPILSVGVANSVFFGTYGNVMRLIQIQRNDNQTNKNVDVRFCSDAENLHNYWHLDVFLSGSIAGIPYAFINTPIEVIKTLLQARNVKKQDNVETTDPLKTTSAFKMIGELYKVNGIRSLYRGGTLLFIRDVPSMGIYMLSYEHLCSMLTKLSYSEIKKESMPMHVQIVSGGIAGVLSWVLVLPFDVIKSKMITDSLTQPLYKGAWDCAKKTYNKGGAKSFLRGLRLLCIRAFPVNGIAFATYETIIKSCNNKTDQHNQLKNNTFESKWI</sequence>
<dbReference type="InterPro" id="IPR023395">
    <property type="entry name" value="MCP_dom_sf"/>
</dbReference>
<keyword evidence="4 9" id="KW-0812">Transmembrane</keyword>
<evidence type="ECO:0000256" key="1">
    <source>
        <dbReference type="ARBA" id="ARBA00004225"/>
    </source>
</evidence>
<evidence type="ECO:0000256" key="9">
    <source>
        <dbReference type="PROSITE-ProRule" id="PRU00282"/>
    </source>
</evidence>
<dbReference type="Gene3D" id="1.50.40.10">
    <property type="entry name" value="Mitochondrial carrier domain"/>
    <property type="match status" value="1"/>
</dbReference>
<comment type="subcellular location">
    <subcellularLocation>
        <location evidence="1">Mitochondrion membrane</location>
        <topology evidence="1">Multi-pass membrane protein</topology>
    </subcellularLocation>
</comment>
<comment type="similarity">
    <text evidence="2 10">Belongs to the mitochondrial carrier (TC 2.A.29) family.</text>
</comment>
<protein>
    <recommendedName>
        <fullName evidence="13">Mitochondrial carrier protein</fullName>
    </recommendedName>
</protein>
<evidence type="ECO:0008006" key="13">
    <source>
        <dbReference type="Google" id="ProtNLM"/>
    </source>
</evidence>
<evidence type="ECO:0000256" key="8">
    <source>
        <dbReference type="ARBA" id="ARBA00023136"/>
    </source>
</evidence>
<name>A0AAV0WUM0_9HEMI</name>
<dbReference type="EMBL" id="CARXXK010000002">
    <property type="protein sequence ID" value="CAI6359217.1"/>
    <property type="molecule type" value="Genomic_DNA"/>
</dbReference>
<keyword evidence="12" id="KW-1185">Reference proteome</keyword>
<evidence type="ECO:0000256" key="6">
    <source>
        <dbReference type="ARBA" id="ARBA00022989"/>
    </source>
</evidence>
<organism evidence="11 12">
    <name type="scientific">Macrosiphum euphorbiae</name>
    <name type="common">potato aphid</name>
    <dbReference type="NCBI Taxonomy" id="13131"/>
    <lineage>
        <taxon>Eukaryota</taxon>
        <taxon>Metazoa</taxon>
        <taxon>Ecdysozoa</taxon>
        <taxon>Arthropoda</taxon>
        <taxon>Hexapoda</taxon>
        <taxon>Insecta</taxon>
        <taxon>Pterygota</taxon>
        <taxon>Neoptera</taxon>
        <taxon>Paraneoptera</taxon>
        <taxon>Hemiptera</taxon>
        <taxon>Sternorrhyncha</taxon>
        <taxon>Aphidomorpha</taxon>
        <taxon>Aphidoidea</taxon>
        <taxon>Aphididae</taxon>
        <taxon>Macrosiphini</taxon>
        <taxon>Macrosiphum</taxon>
    </lineage>
</organism>
<evidence type="ECO:0000256" key="7">
    <source>
        <dbReference type="ARBA" id="ARBA00023128"/>
    </source>
</evidence>
<keyword evidence="6" id="KW-1133">Transmembrane helix</keyword>
<dbReference type="GO" id="GO:0031966">
    <property type="term" value="C:mitochondrial membrane"/>
    <property type="evidence" value="ECO:0007669"/>
    <property type="project" value="UniProtKB-SubCell"/>
</dbReference>
<dbReference type="AlphaFoldDB" id="A0AAV0WUM0"/>
<dbReference type="GO" id="GO:1990575">
    <property type="term" value="P:mitochondrial L-ornithine transmembrane transport"/>
    <property type="evidence" value="ECO:0007669"/>
    <property type="project" value="TreeGrafter"/>
</dbReference>
<evidence type="ECO:0000256" key="5">
    <source>
        <dbReference type="ARBA" id="ARBA00022737"/>
    </source>
</evidence>
<evidence type="ECO:0000313" key="11">
    <source>
        <dbReference type="EMBL" id="CAI6359217.1"/>
    </source>
</evidence>
<comment type="caution">
    <text evidence="11">The sequence shown here is derived from an EMBL/GenBank/DDBJ whole genome shotgun (WGS) entry which is preliminary data.</text>
</comment>
<dbReference type="GO" id="GO:0005289">
    <property type="term" value="F:high-affinity L-arginine transmembrane transporter activity"/>
    <property type="evidence" value="ECO:0007669"/>
    <property type="project" value="TreeGrafter"/>
</dbReference>
<accession>A0AAV0WUM0</accession>
<evidence type="ECO:0000313" key="12">
    <source>
        <dbReference type="Proteomes" id="UP001160148"/>
    </source>
</evidence>
<evidence type="ECO:0000256" key="4">
    <source>
        <dbReference type="ARBA" id="ARBA00022692"/>
    </source>
</evidence>
<dbReference type="PANTHER" id="PTHR45624:SF1">
    <property type="entry name" value="SD08189P"/>
    <property type="match status" value="1"/>
</dbReference>
<dbReference type="Proteomes" id="UP001160148">
    <property type="component" value="Unassembled WGS sequence"/>
</dbReference>
<dbReference type="SUPFAM" id="SSF103506">
    <property type="entry name" value="Mitochondrial carrier"/>
    <property type="match status" value="1"/>
</dbReference>
<feature type="repeat" description="Solcar" evidence="9">
    <location>
        <begin position="163"/>
        <end position="250"/>
    </location>
</feature>
<proteinExistence type="inferred from homology"/>
<evidence type="ECO:0000256" key="2">
    <source>
        <dbReference type="ARBA" id="ARBA00006375"/>
    </source>
</evidence>
<keyword evidence="3 10" id="KW-0813">Transport</keyword>
<dbReference type="PROSITE" id="PS50920">
    <property type="entry name" value="SOLCAR"/>
    <property type="match status" value="2"/>
</dbReference>
<dbReference type="InterPro" id="IPR050567">
    <property type="entry name" value="Mitochondrial_Carrier"/>
</dbReference>
<evidence type="ECO:0000256" key="10">
    <source>
        <dbReference type="RuleBase" id="RU000488"/>
    </source>
</evidence>